<evidence type="ECO:0000256" key="3">
    <source>
        <dbReference type="ARBA" id="ARBA00022583"/>
    </source>
</evidence>
<dbReference type="Gene3D" id="4.10.400.10">
    <property type="entry name" value="Low-density Lipoprotein Receptor"/>
    <property type="match status" value="3"/>
</dbReference>
<dbReference type="GO" id="GO:0005905">
    <property type="term" value="C:clathrin-coated pit"/>
    <property type="evidence" value="ECO:0007669"/>
    <property type="project" value="UniProtKB-KW"/>
</dbReference>
<keyword evidence="17" id="KW-1185">Reference proteome</keyword>
<keyword evidence="6 14" id="KW-1133">Transmembrane helix</keyword>
<dbReference type="Pfam" id="PF00057">
    <property type="entry name" value="Ldl_recept_a"/>
    <property type="match status" value="2"/>
</dbReference>
<dbReference type="InterPro" id="IPR035914">
    <property type="entry name" value="Sperma_CUB_dom_sf"/>
</dbReference>
<evidence type="ECO:0000256" key="9">
    <source>
        <dbReference type="ARBA" id="ARBA00023176"/>
    </source>
</evidence>
<dbReference type="PROSITE" id="PS50068">
    <property type="entry name" value="LDLRA_2"/>
    <property type="match status" value="4"/>
</dbReference>
<feature type="domain" description="CUB" evidence="15">
    <location>
        <begin position="45"/>
        <end position="86"/>
    </location>
</feature>
<evidence type="ECO:0000256" key="10">
    <source>
        <dbReference type="ARBA" id="ARBA00037878"/>
    </source>
</evidence>
<dbReference type="Gene3D" id="2.60.120.290">
    <property type="entry name" value="Spermadhesin, CUB domain"/>
    <property type="match status" value="1"/>
</dbReference>
<feature type="region of interest" description="Disordered" evidence="13">
    <location>
        <begin position="672"/>
        <end position="739"/>
    </location>
</feature>
<dbReference type="PROSITE" id="PS01209">
    <property type="entry name" value="LDLRA_1"/>
    <property type="match status" value="2"/>
</dbReference>
<keyword evidence="7 14" id="KW-0472">Membrane</keyword>
<feature type="disulfide bond" evidence="12">
    <location>
        <begin position="381"/>
        <end position="396"/>
    </location>
</feature>
<gene>
    <name evidence="16" type="ORF">HOLleu_13452</name>
</gene>
<keyword evidence="16" id="KW-0449">Lipoprotein</keyword>
<comment type="caution">
    <text evidence="12">Lacks conserved residue(s) required for the propagation of feature annotation.</text>
</comment>
<accession>A0A9Q1HDQ3</accession>
<dbReference type="SUPFAM" id="SSF57424">
    <property type="entry name" value="LDL receptor-like module"/>
    <property type="match status" value="3"/>
</dbReference>
<evidence type="ECO:0000256" key="1">
    <source>
        <dbReference type="ARBA" id="ARBA00004167"/>
    </source>
</evidence>
<dbReference type="InterPro" id="IPR050685">
    <property type="entry name" value="LDLR"/>
</dbReference>
<dbReference type="InterPro" id="IPR023415">
    <property type="entry name" value="LDLR_class-A_CS"/>
</dbReference>
<feature type="compositionally biased region" description="Polar residues" evidence="13">
    <location>
        <begin position="679"/>
        <end position="705"/>
    </location>
</feature>
<keyword evidence="16" id="KW-0675">Receptor</keyword>
<evidence type="ECO:0000256" key="12">
    <source>
        <dbReference type="PROSITE-ProRule" id="PRU00124"/>
    </source>
</evidence>
<evidence type="ECO:0000256" key="11">
    <source>
        <dbReference type="PROSITE-ProRule" id="PRU00059"/>
    </source>
</evidence>
<comment type="similarity">
    <text evidence="2">Belongs to the LDLR family.</text>
</comment>
<evidence type="ECO:0000313" key="16">
    <source>
        <dbReference type="EMBL" id="KAJ8042404.1"/>
    </source>
</evidence>
<dbReference type="Pfam" id="PF00431">
    <property type="entry name" value="CUB"/>
    <property type="match status" value="1"/>
</dbReference>
<dbReference type="PRINTS" id="PR00261">
    <property type="entry name" value="LDLRECEPTOR"/>
</dbReference>
<keyword evidence="8 12" id="KW-1015">Disulfide bond</keyword>
<keyword evidence="4 14" id="KW-0812">Transmembrane</keyword>
<feature type="compositionally biased region" description="Polar residues" evidence="13">
    <location>
        <begin position="609"/>
        <end position="624"/>
    </location>
</feature>
<dbReference type="InterPro" id="IPR002172">
    <property type="entry name" value="LDrepeatLR_classA_rpt"/>
</dbReference>
<evidence type="ECO:0000256" key="14">
    <source>
        <dbReference type="SAM" id="Phobius"/>
    </source>
</evidence>
<dbReference type="EMBL" id="JAIZAY010000005">
    <property type="protein sequence ID" value="KAJ8042404.1"/>
    <property type="molecule type" value="Genomic_DNA"/>
</dbReference>
<feature type="transmembrane region" description="Helical" evidence="14">
    <location>
        <begin position="12"/>
        <end position="35"/>
    </location>
</feature>
<feature type="compositionally biased region" description="Low complexity" evidence="13">
    <location>
        <begin position="567"/>
        <end position="580"/>
    </location>
</feature>
<evidence type="ECO:0000256" key="6">
    <source>
        <dbReference type="ARBA" id="ARBA00022989"/>
    </source>
</evidence>
<dbReference type="CDD" id="cd00041">
    <property type="entry name" value="CUB"/>
    <property type="match status" value="1"/>
</dbReference>
<feature type="compositionally biased region" description="Acidic residues" evidence="13">
    <location>
        <begin position="726"/>
        <end position="739"/>
    </location>
</feature>
<comment type="caution">
    <text evidence="16">The sequence shown here is derived from an EMBL/GenBank/DDBJ whole genome shotgun (WGS) entry which is preliminary data.</text>
</comment>
<dbReference type="GO" id="GO:0006897">
    <property type="term" value="P:endocytosis"/>
    <property type="evidence" value="ECO:0007669"/>
    <property type="project" value="UniProtKB-KW"/>
</dbReference>
<feature type="disulfide bond" evidence="11">
    <location>
        <begin position="45"/>
        <end position="72"/>
    </location>
</feature>
<dbReference type="PROSITE" id="PS01180">
    <property type="entry name" value="CUB"/>
    <property type="match status" value="2"/>
</dbReference>
<name>A0A9Q1HDQ3_HOLLE</name>
<proteinExistence type="inferred from homology"/>
<dbReference type="FunFam" id="2.60.120.290:FF:000005">
    <property type="entry name" value="Procollagen C-endopeptidase enhancer 1"/>
    <property type="match status" value="1"/>
</dbReference>
<dbReference type="AlphaFoldDB" id="A0A9Q1HDQ3"/>
<dbReference type="SUPFAM" id="SSF49854">
    <property type="entry name" value="Spermadhesin, CUB domain"/>
    <property type="match status" value="2"/>
</dbReference>
<dbReference type="PANTHER" id="PTHR24270">
    <property type="entry name" value="LOW-DENSITY LIPOPROTEIN RECEPTOR-RELATED"/>
    <property type="match status" value="1"/>
</dbReference>
<protein>
    <submittedName>
        <fullName evidence="16">Low-density lipoprotein receptor-related protein 12</fullName>
    </submittedName>
</protein>
<comment type="subcellular location">
    <subcellularLocation>
        <location evidence="10">Membrane</location>
        <location evidence="10">Coated pit</location>
    </subcellularLocation>
    <subcellularLocation>
        <location evidence="1">Membrane</location>
        <topology evidence="1">Single-pass membrane protein</topology>
    </subcellularLocation>
</comment>
<keyword evidence="5" id="KW-0677">Repeat</keyword>
<feature type="disulfide bond" evidence="12">
    <location>
        <begin position="154"/>
        <end position="172"/>
    </location>
</feature>
<evidence type="ECO:0000256" key="4">
    <source>
        <dbReference type="ARBA" id="ARBA00022692"/>
    </source>
</evidence>
<dbReference type="FunFam" id="4.10.400.10:FF:000011">
    <property type="entry name" value="Low-density lipoprotein receptor-related protein 1"/>
    <property type="match status" value="1"/>
</dbReference>
<evidence type="ECO:0000256" key="5">
    <source>
        <dbReference type="ARBA" id="ARBA00022737"/>
    </source>
</evidence>
<evidence type="ECO:0000256" key="2">
    <source>
        <dbReference type="ARBA" id="ARBA00009939"/>
    </source>
</evidence>
<feature type="disulfide bond" evidence="12">
    <location>
        <begin position="430"/>
        <end position="448"/>
    </location>
</feature>
<organism evidence="16 17">
    <name type="scientific">Holothuria leucospilota</name>
    <name type="common">Black long sea cucumber</name>
    <name type="synonym">Mertensiothuria leucospilota</name>
    <dbReference type="NCBI Taxonomy" id="206669"/>
    <lineage>
        <taxon>Eukaryota</taxon>
        <taxon>Metazoa</taxon>
        <taxon>Echinodermata</taxon>
        <taxon>Eleutherozoa</taxon>
        <taxon>Echinozoa</taxon>
        <taxon>Holothuroidea</taxon>
        <taxon>Aspidochirotacea</taxon>
        <taxon>Aspidochirotida</taxon>
        <taxon>Holothuriidae</taxon>
        <taxon>Holothuria</taxon>
    </lineage>
</organism>
<keyword evidence="9" id="KW-0168">Coated pit</keyword>
<feature type="region of interest" description="Disordered" evidence="13">
    <location>
        <begin position="566"/>
        <end position="639"/>
    </location>
</feature>
<evidence type="ECO:0000256" key="8">
    <source>
        <dbReference type="ARBA" id="ARBA00023157"/>
    </source>
</evidence>
<dbReference type="InterPro" id="IPR000859">
    <property type="entry name" value="CUB_dom"/>
</dbReference>
<sequence>MNLVHISVQKRSSLPLVIMYSFFQGILLLCLSVPVACRGNSQVDCGSINTGSVGYIASPGFPADIPEQDVNCKWKINLKPSDVLTVSPSLGDKDTVTYNGRNPPQDAYISTSSGAAMVITLVTCDAEPRPRFNLTYIQGPEYPSHPCPSNQFTCASGKCILNSWVCNGYNECGDDSDEQHNCATTTPYPHDGSCPHHHFACTSSSTGQMECFQELRKCDGHADCENGDDEESCSSVCTYDLEGNEGSISSPNYPKEYYNNLNCHWRITVDEGGVVQLRFVDFVLEAGFTTDFVKVYDGNKHDANGAVELIGLYYGHKQDIHSPPTVIESSGNSIIVEFYTDNSVTTKGFNASYQLKGHCIDHQKPCGEDDRNCFDLNRERCDGRYACHRGQDEMGCQDRCNGDMRCKPDGEDERSCPAEICGEHVGLFLCGDGTCIEESWMCDVQIDCTDGSDEENCPLSPKLVTAAVIGSLVCGMLLVAALSCTCKLYQLHHSRREGYSSSQVPYYVFGGEASQREAPPSYSATMASPHYAELQRAFVEGVQAMHGSSQSGRRITRRRSRFLNMLSQNSPSSPASNQSSENRSASEGAPPSGGAVEEPSRVSGITHGDSVTNSQPNEDSQNGIETSSFSTSDTDSETNQDAQLTHQILNAAANIHRMRIANRVFHLQNRARREEGNTPEESPQGQGETATPTQVEESECSSQGVTPEGEEDAREHDPAAIVGVGEVDDRDDVQLLDDI</sequence>
<dbReference type="Proteomes" id="UP001152320">
    <property type="component" value="Chromosome 5"/>
</dbReference>
<feature type="disulfide bond" evidence="12">
    <location>
        <begin position="218"/>
        <end position="233"/>
    </location>
</feature>
<dbReference type="SMART" id="SM00192">
    <property type="entry name" value="LDLa"/>
    <property type="match status" value="4"/>
</dbReference>
<feature type="disulfide bond" evidence="12">
    <location>
        <begin position="147"/>
        <end position="159"/>
    </location>
</feature>
<dbReference type="InterPro" id="IPR036055">
    <property type="entry name" value="LDL_receptor-like_sf"/>
</dbReference>
<dbReference type="GO" id="GO:0005886">
    <property type="term" value="C:plasma membrane"/>
    <property type="evidence" value="ECO:0007669"/>
    <property type="project" value="TreeGrafter"/>
</dbReference>
<dbReference type="OrthoDB" id="10020456at2759"/>
<evidence type="ECO:0000313" key="17">
    <source>
        <dbReference type="Proteomes" id="UP001152320"/>
    </source>
</evidence>
<reference evidence="16" key="1">
    <citation type="submission" date="2021-10" db="EMBL/GenBank/DDBJ databases">
        <title>Tropical sea cucumber genome reveals ecological adaptation and Cuvierian tubules defense mechanism.</title>
        <authorList>
            <person name="Chen T."/>
        </authorList>
    </citation>
    <scope>NUCLEOTIDE SEQUENCE</scope>
    <source>
        <strain evidence="16">Nanhai2018</strain>
        <tissue evidence="16">Muscle</tissue>
    </source>
</reference>
<feature type="disulfide bond" evidence="12">
    <location>
        <begin position="442"/>
        <end position="457"/>
    </location>
</feature>
<evidence type="ECO:0000256" key="13">
    <source>
        <dbReference type="SAM" id="MobiDB-lite"/>
    </source>
</evidence>
<keyword evidence="3" id="KW-0254">Endocytosis</keyword>
<evidence type="ECO:0000256" key="7">
    <source>
        <dbReference type="ARBA" id="ARBA00023136"/>
    </source>
</evidence>
<feature type="domain" description="CUB" evidence="15">
    <location>
        <begin position="237"/>
        <end position="356"/>
    </location>
</feature>
<dbReference type="CDD" id="cd00112">
    <property type="entry name" value="LDLa"/>
    <property type="match status" value="3"/>
</dbReference>
<evidence type="ECO:0000259" key="15">
    <source>
        <dbReference type="PROSITE" id="PS01180"/>
    </source>
</evidence>
<dbReference type="SMART" id="SM00042">
    <property type="entry name" value="CUB"/>
    <property type="match status" value="1"/>
</dbReference>